<evidence type="ECO:0000313" key="7">
    <source>
        <dbReference type="EMBL" id="KAJ8438903.1"/>
    </source>
</evidence>
<evidence type="ECO:0000256" key="4">
    <source>
        <dbReference type="ARBA" id="ARBA00005254"/>
    </source>
</evidence>
<evidence type="ECO:0000256" key="5">
    <source>
        <dbReference type="ARBA" id="ARBA00012064"/>
    </source>
</evidence>
<evidence type="ECO:0000256" key="1">
    <source>
        <dbReference type="ARBA" id="ARBA00000452"/>
    </source>
</evidence>
<gene>
    <name evidence="7" type="ORF">Cgig2_007748</name>
</gene>
<keyword evidence="6" id="KW-0443">Lipid metabolism</keyword>
<dbReference type="EMBL" id="JAKOGI010000238">
    <property type="protein sequence ID" value="KAJ8438903.1"/>
    <property type="molecule type" value="Genomic_DNA"/>
</dbReference>
<accession>A0A9Q1K9P1</accession>
<dbReference type="AlphaFoldDB" id="A0A9Q1K9P1"/>
<evidence type="ECO:0000256" key="6">
    <source>
        <dbReference type="ARBA" id="ARBA00023098"/>
    </source>
</evidence>
<dbReference type="Pfam" id="PF00378">
    <property type="entry name" value="ECH_1"/>
    <property type="match status" value="1"/>
</dbReference>
<name>A0A9Q1K9P1_9CARY</name>
<dbReference type="GO" id="GO:0004165">
    <property type="term" value="F:delta(3)-delta(2)-enoyl-CoA isomerase activity"/>
    <property type="evidence" value="ECO:0007669"/>
    <property type="project" value="UniProtKB-EC"/>
</dbReference>
<dbReference type="SUPFAM" id="SSF52096">
    <property type="entry name" value="ClpP/crotonase"/>
    <property type="match status" value="1"/>
</dbReference>
<dbReference type="Gene3D" id="3.90.226.10">
    <property type="entry name" value="2-enoyl-CoA Hydratase, Chain A, domain 1"/>
    <property type="match status" value="1"/>
</dbReference>
<dbReference type="PANTHER" id="PTHR11941">
    <property type="entry name" value="ENOYL-COA HYDRATASE-RELATED"/>
    <property type="match status" value="1"/>
</dbReference>
<evidence type="ECO:0000256" key="2">
    <source>
        <dbReference type="ARBA" id="ARBA00000765"/>
    </source>
</evidence>
<comment type="caution">
    <text evidence="7">The sequence shown here is derived from an EMBL/GenBank/DDBJ whole genome shotgun (WGS) entry which is preliminary data.</text>
</comment>
<comment type="pathway">
    <text evidence="3">Lipid metabolism; fatty acid beta-oxidation.</text>
</comment>
<comment type="catalytic activity">
    <reaction evidence="1">
        <text>a (3Z)-enoyl-CoA = a 4-saturated (2E)-enoyl-CoA</text>
        <dbReference type="Rhea" id="RHEA:45900"/>
        <dbReference type="ChEBI" id="CHEBI:85097"/>
        <dbReference type="ChEBI" id="CHEBI:85489"/>
        <dbReference type="EC" id="5.3.3.8"/>
    </reaction>
</comment>
<dbReference type="EC" id="5.3.3.8" evidence="5"/>
<dbReference type="GO" id="GO:0006635">
    <property type="term" value="P:fatty acid beta-oxidation"/>
    <property type="evidence" value="ECO:0007669"/>
    <property type="project" value="TreeGrafter"/>
</dbReference>
<dbReference type="FunFam" id="3.90.226.10:FF:000049">
    <property type="entry name" value="Enoyl-CoA delta isomerase 3"/>
    <property type="match status" value="1"/>
</dbReference>
<dbReference type="PANTHER" id="PTHR11941:SF75">
    <property type="entry name" value="ENOYL-COA HYDRATASE_ISOMERASE FAMILY PROTEIN"/>
    <property type="match status" value="1"/>
</dbReference>
<evidence type="ECO:0000256" key="3">
    <source>
        <dbReference type="ARBA" id="ARBA00005005"/>
    </source>
</evidence>
<dbReference type="GO" id="GO:0005777">
    <property type="term" value="C:peroxisome"/>
    <property type="evidence" value="ECO:0007669"/>
    <property type="project" value="TreeGrafter"/>
</dbReference>
<organism evidence="7 8">
    <name type="scientific">Carnegiea gigantea</name>
    <dbReference type="NCBI Taxonomy" id="171969"/>
    <lineage>
        <taxon>Eukaryota</taxon>
        <taxon>Viridiplantae</taxon>
        <taxon>Streptophyta</taxon>
        <taxon>Embryophyta</taxon>
        <taxon>Tracheophyta</taxon>
        <taxon>Spermatophyta</taxon>
        <taxon>Magnoliopsida</taxon>
        <taxon>eudicotyledons</taxon>
        <taxon>Gunneridae</taxon>
        <taxon>Pentapetalae</taxon>
        <taxon>Caryophyllales</taxon>
        <taxon>Cactineae</taxon>
        <taxon>Cactaceae</taxon>
        <taxon>Cactoideae</taxon>
        <taxon>Echinocereeae</taxon>
        <taxon>Carnegiea</taxon>
    </lineage>
</organism>
<evidence type="ECO:0000313" key="8">
    <source>
        <dbReference type="Proteomes" id="UP001153076"/>
    </source>
</evidence>
<reference evidence="7" key="1">
    <citation type="submission" date="2022-04" db="EMBL/GenBank/DDBJ databases">
        <title>Carnegiea gigantea Genome sequencing and assembly v2.</title>
        <authorList>
            <person name="Copetti D."/>
            <person name="Sanderson M.J."/>
            <person name="Burquez A."/>
            <person name="Wojciechowski M.F."/>
        </authorList>
    </citation>
    <scope>NUCLEOTIDE SEQUENCE</scope>
    <source>
        <strain evidence="7">SGP5-SGP5p</strain>
        <tissue evidence="7">Aerial part</tissue>
    </source>
</reference>
<dbReference type="Proteomes" id="UP001153076">
    <property type="component" value="Unassembled WGS sequence"/>
</dbReference>
<comment type="similarity">
    <text evidence="4">Belongs to the enoyl-CoA hydratase/isomerase family.</text>
</comment>
<sequence>MCTVEKRGNVFILTLTGDDEHRLNPTLISAIRSAIADIKSQSSSAAAALVTTATGKFFSNGFDLHWAQSAGSSAFRDRLNHMVETFKPVVADLLSLPMPTIAAVTGHAAAAGFTLALSHDYFLMRRDRGVIYMSELDIGMTFPEYFSVIFREKLGSPAARREVMLSAAKLKADEAVRLGIVDSAHDTAEEVVAEAVRLAEKLAARKWNGEVYAEIRKGLYPELCKELGLSARAVCCIHVAYCPTRNGTHVISGNFCILSAVHPSEAYNIFSGNP</sequence>
<dbReference type="CDD" id="cd06558">
    <property type="entry name" value="crotonase-like"/>
    <property type="match status" value="1"/>
</dbReference>
<proteinExistence type="inferred from homology"/>
<comment type="catalytic activity">
    <reaction evidence="2">
        <text>a (3E)-enoyl-CoA = a 4-saturated (2E)-enoyl-CoA</text>
        <dbReference type="Rhea" id="RHEA:45228"/>
        <dbReference type="ChEBI" id="CHEBI:58521"/>
        <dbReference type="ChEBI" id="CHEBI:85097"/>
        <dbReference type="EC" id="5.3.3.8"/>
    </reaction>
</comment>
<dbReference type="InterPro" id="IPR029045">
    <property type="entry name" value="ClpP/crotonase-like_dom_sf"/>
</dbReference>
<dbReference type="InterPro" id="IPR001753">
    <property type="entry name" value="Enoyl-CoA_hydra/iso"/>
</dbReference>
<dbReference type="OrthoDB" id="410701at2759"/>
<protein>
    <recommendedName>
        <fullName evidence="5">Delta(3)-Delta(2)-enoyl-CoA isomerase</fullName>
        <ecNumber evidence="5">5.3.3.8</ecNumber>
    </recommendedName>
</protein>
<keyword evidence="8" id="KW-1185">Reference proteome</keyword>